<reference evidence="4" key="2">
    <citation type="journal article" date="2014" name="ISME J.">
        <title>Microbial stratification in low pH oxic and suboxic macroscopic growths along an acid mine drainage.</title>
        <authorList>
            <person name="Mendez-Garcia C."/>
            <person name="Mesa V."/>
            <person name="Sprenger R.R."/>
            <person name="Richter M."/>
            <person name="Diez M.S."/>
            <person name="Solano J."/>
            <person name="Bargiela R."/>
            <person name="Golyshina O.V."/>
            <person name="Manteca A."/>
            <person name="Ramos J.L."/>
            <person name="Gallego J.R."/>
            <person name="Llorente I."/>
            <person name="Martins Dos Santos V.A."/>
            <person name="Jensen O.N."/>
            <person name="Pelaez A.I."/>
            <person name="Sanchez J."/>
            <person name="Ferrer M."/>
        </authorList>
    </citation>
    <scope>NUCLEOTIDE SEQUENCE</scope>
</reference>
<evidence type="ECO:0000259" key="3">
    <source>
        <dbReference type="Pfam" id="PF02449"/>
    </source>
</evidence>
<proteinExistence type="predicted"/>
<feature type="non-terminal residue" evidence="4">
    <location>
        <position position="281"/>
    </location>
</feature>
<feature type="domain" description="Glycoside hydrolase family 42 N-terminal" evidence="3">
    <location>
        <begin position="95"/>
        <end position="225"/>
    </location>
</feature>
<accession>T1CH94</accession>
<dbReference type="Gene3D" id="3.20.20.80">
    <property type="entry name" value="Glycosidases"/>
    <property type="match status" value="1"/>
</dbReference>
<dbReference type="InterPro" id="IPR013529">
    <property type="entry name" value="Glyco_hydro_42_N"/>
</dbReference>
<evidence type="ECO:0000256" key="1">
    <source>
        <dbReference type="ARBA" id="ARBA00022801"/>
    </source>
</evidence>
<keyword evidence="2" id="KW-0326">Glycosidase</keyword>
<evidence type="ECO:0000313" key="4">
    <source>
        <dbReference type="EMBL" id="EQD65639.1"/>
    </source>
</evidence>
<dbReference type="Pfam" id="PF02449">
    <property type="entry name" value="Glyco_hydro_42"/>
    <property type="match status" value="1"/>
</dbReference>
<sequence length="281" mass="31430">MMIGGANKICVRRFGRDFLLLGLVGMALLGPAWAAGAAPLPQLISAHGRYELKVGGKPYFILGAQVNNSSNYSATLPEVWPAIMDVDANTIVMPIAWQQIEPRPGRFDFSFLDRFLRQARQHHVHAILLWFATWKNGAPNYCPSWVKLDNNRFPRVVNRKGLLVNSLSPLAKTTLDADRTAFVALMKHLKAVDPQHTVIMVQVENETGTYGSRRDYSATANRLFNGPVPRRLVRALGLRPGTWRQVFARRAADLFHAWNIARFVNKVAAAGKAVYPLPMYV</sequence>
<keyword evidence="1 4" id="KW-0378">Hydrolase</keyword>
<gene>
    <name evidence="4" type="ORF">B1A_08493</name>
</gene>
<dbReference type="GO" id="GO:0005975">
    <property type="term" value="P:carbohydrate metabolic process"/>
    <property type="evidence" value="ECO:0007669"/>
    <property type="project" value="InterPro"/>
</dbReference>
<dbReference type="EMBL" id="AUZX01006065">
    <property type="protein sequence ID" value="EQD65639.1"/>
    <property type="molecule type" value="Genomic_DNA"/>
</dbReference>
<comment type="caution">
    <text evidence="4">The sequence shown here is derived from an EMBL/GenBank/DDBJ whole genome shotgun (WGS) entry which is preliminary data.</text>
</comment>
<dbReference type="GO" id="GO:0004565">
    <property type="term" value="F:beta-galactosidase activity"/>
    <property type="evidence" value="ECO:0007669"/>
    <property type="project" value="InterPro"/>
</dbReference>
<dbReference type="AlphaFoldDB" id="T1CH94"/>
<name>T1CH94_9ZZZZ</name>
<dbReference type="SUPFAM" id="SSF51445">
    <property type="entry name" value="(Trans)glycosidases"/>
    <property type="match status" value="1"/>
</dbReference>
<organism evidence="4">
    <name type="scientific">mine drainage metagenome</name>
    <dbReference type="NCBI Taxonomy" id="410659"/>
    <lineage>
        <taxon>unclassified sequences</taxon>
        <taxon>metagenomes</taxon>
        <taxon>ecological metagenomes</taxon>
    </lineage>
</organism>
<reference evidence="4" key="1">
    <citation type="submission" date="2013-08" db="EMBL/GenBank/DDBJ databases">
        <authorList>
            <person name="Mendez C."/>
            <person name="Richter M."/>
            <person name="Ferrer M."/>
            <person name="Sanchez J."/>
        </authorList>
    </citation>
    <scope>NUCLEOTIDE SEQUENCE</scope>
</reference>
<dbReference type="GO" id="GO:0009341">
    <property type="term" value="C:beta-galactosidase complex"/>
    <property type="evidence" value="ECO:0007669"/>
    <property type="project" value="InterPro"/>
</dbReference>
<protein>
    <submittedName>
        <fullName evidence="4">Glycoside hydrolase family 35</fullName>
    </submittedName>
</protein>
<evidence type="ECO:0000256" key="2">
    <source>
        <dbReference type="ARBA" id="ARBA00023295"/>
    </source>
</evidence>
<dbReference type="InterPro" id="IPR017853">
    <property type="entry name" value="GH"/>
</dbReference>